<dbReference type="AlphaFoldDB" id="A0A6B2LCR0"/>
<keyword evidence="3" id="KW-0862">Zinc</keyword>
<evidence type="ECO:0000259" key="5">
    <source>
        <dbReference type="PROSITE" id="PS50089"/>
    </source>
</evidence>
<keyword evidence="2 4" id="KW-0863">Zinc-finger</keyword>
<accession>A0A6B2LCR0</accession>
<evidence type="ECO:0000256" key="4">
    <source>
        <dbReference type="PROSITE-ProRule" id="PRU00175"/>
    </source>
</evidence>
<reference evidence="6" key="1">
    <citation type="journal article" date="2020" name="J. Eukaryot. Microbiol.">
        <title>De novo Sequencing, Assembly and Annotation of the Transcriptome for the Free-Living Testate Amoeba Arcella intermedia.</title>
        <authorList>
            <person name="Ribeiro G.M."/>
            <person name="Porfirio-Sousa A.L."/>
            <person name="Maurer-Alcala X.X."/>
            <person name="Katz L.A."/>
            <person name="Lahr D.J.G."/>
        </authorList>
    </citation>
    <scope>NUCLEOTIDE SEQUENCE</scope>
</reference>
<evidence type="ECO:0000256" key="3">
    <source>
        <dbReference type="ARBA" id="ARBA00022833"/>
    </source>
</evidence>
<organism evidence="6">
    <name type="scientific">Arcella intermedia</name>
    <dbReference type="NCBI Taxonomy" id="1963864"/>
    <lineage>
        <taxon>Eukaryota</taxon>
        <taxon>Amoebozoa</taxon>
        <taxon>Tubulinea</taxon>
        <taxon>Elardia</taxon>
        <taxon>Arcellinida</taxon>
        <taxon>Sphaerothecina</taxon>
        <taxon>Arcellidae</taxon>
        <taxon>Arcella</taxon>
    </lineage>
</organism>
<evidence type="ECO:0000256" key="2">
    <source>
        <dbReference type="ARBA" id="ARBA00022771"/>
    </source>
</evidence>
<dbReference type="InterPro" id="IPR018957">
    <property type="entry name" value="Znf_C3HC4_RING-type"/>
</dbReference>
<dbReference type="SUPFAM" id="SSF57850">
    <property type="entry name" value="RING/U-box"/>
    <property type="match status" value="1"/>
</dbReference>
<evidence type="ECO:0000313" key="6">
    <source>
        <dbReference type="EMBL" id="NDV34832.1"/>
    </source>
</evidence>
<dbReference type="GO" id="GO:0008270">
    <property type="term" value="F:zinc ion binding"/>
    <property type="evidence" value="ECO:0007669"/>
    <property type="project" value="UniProtKB-KW"/>
</dbReference>
<dbReference type="PROSITE" id="PS50089">
    <property type="entry name" value="ZF_RING_2"/>
    <property type="match status" value="1"/>
</dbReference>
<dbReference type="Pfam" id="PF00097">
    <property type="entry name" value="zf-C3HC4"/>
    <property type="match status" value="1"/>
</dbReference>
<feature type="domain" description="RING-type" evidence="5">
    <location>
        <begin position="1"/>
        <end position="37"/>
    </location>
</feature>
<keyword evidence="1" id="KW-0479">Metal-binding</keyword>
<dbReference type="PROSITE" id="PS00518">
    <property type="entry name" value="ZF_RING_1"/>
    <property type="match status" value="1"/>
</dbReference>
<dbReference type="InterPro" id="IPR001841">
    <property type="entry name" value="Znf_RING"/>
</dbReference>
<name>A0A6B2LCR0_9EUKA</name>
<dbReference type="InterPro" id="IPR013083">
    <property type="entry name" value="Znf_RING/FYVE/PHD"/>
</dbReference>
<evidence type="ECO:0000256" key="1">
    <source>
        <dbReference type="ARBA" id="ARBA00022723"/>
    </source>
</evidence>
<dbReference type="EMBL" id="GIBP01005863">
    <property type="protein sequence ID" value="NDV34832.1"/>
    <property type="molecule type" value="Transcribed_RNA"/>
</dbReference>
<dbReference type="InterPro" id="IPR017907">
    <property type="entry name" value="Znf_RING_CS"/>
</dbReference>
<proteinExistence type="predicted"/>
<protein>
    <recommendedName>
        <fullName evidence="5">RING-type domain-containing protein</fullName>
    </recommendedName>
</protein>
<dbReference type="Gene3D" id="3.30.40.10">
    <property type="entry name" value="Zinc/RING finger domain, C3HC4 (zinc finger)"/>
    <property type="match status" value="1"/>
</dbReference>
<sequence length="280" mass="32416">MCRAGFVDPRMVPCGHTYCRGCLESLQAEGPRCPLCQHPFESIDSLPKDQLLSQIKRLQAKRIQIMHLSQEQGNNEYWNQHREAIQEIGEIDLLDERSVGMMKRKMEEVLKGFYLLTKPQRPKTQTQVPSHSISLSSYTGSWCFGMKNYAYPQYVLQQETLSIASQVICKEMHKNYSYPKIHECFGLYSYPRSHNPSLGFTLLEAVPLYKVSFLSSRVMEPCSVSVWCRKEGEWVMVGSREMDERNLKFEITFNAGLVDQIEIRKKGGDQLSIHLLKLFY</sequence>